<organism evidence="3 4">
    <name type="scientific">Decorospora gaudefroyi</name>
    <dbReference type="NCBI Taxonomy" id="184978"/>
    <lineage>
        <taxon>Eukaryota</taxon>
        <taxon>Fungi</taxon>
        <taxon>Dikarya</taxon>
        <taxon>Ascomycota</taxon>
        <taxon>Pezizomycotina</taxon>
        <taxon>Dothideomycetes</taxon>
        <taxon>Pleosporomycetidae</taxon>
        <taxon>Pleosporales</taxon>
        <taxon>Pleosporineae</taxon>
        <taxon>Pleosporaceae</taxon>
        <taxon>Decorospora</taxon>
    </lineage>
</organism>
<evidence type="ECO:0000313" key="4">
    <source>
        <dbReference type="Proteomes" id="UP000800040"/>
    </source>
</evidence>
<keyword evidence="2" id="KW-0812">Transmembrane</keyword>
<feature type="region of interest" description="Disordered" evidence="1">
    <location>
        <begin position="80"/>
        <end position="182"/>
    </location>
</feature>
<dbReference type="EMBL" id="ML975405">
    <property type="protein sequence ID" value="KAF1830218.1"/>
    <property type="molecule type" value="Genomic_DNA"/>
</dbReference>
<feature type="compositionally biased region" description="Basic and acidic residues" evidence="1">
    <location>
        <begin position="170"/>
        <end position="182"/>
    </location>
</feature>
<sequence>MAASVVTTNLFLALIVLTSTILILILVYLLVRFINRHKVKICEHQHPTPSVDLEDGRCTRLSDRLSRQQIQQEHYEDLQRRYSSVPPSPSIELLPEIKTSSCDDRASEWLERGKIDDDEGVGEKRPKPPQVLGAKPEKKLRWDWRDEKMGGEEGSPKRIESTDGNGMVCKEYEAEKPKADGT</sequence>
<keyword evidence="4" id="KW-1185">Reference proteome</keyword>
<evidence type="ECO:0000313" key="3">
    <source>
        <dbReference type="EMBL" id="KAF1830218.1"/>
    </source>
</evidence>
<gene>
    <name evidence="3" type="ORF">BDW02DRAFT_573269</name>
</gene>
<feature type="transmembrane region" description="Helical" evidence="2">
    <location>
        <begin position="12"/>
        <end position="31"/>
    </location>
</feature>
<dbReference type="Proteomes" id="UP000800040">
    <property type="component" value="Unassembled WGS sequence"/>
</dbReference>
<reference evidence="3" key="1">
    <citation type="submission" date="2020-01" db="EMBL/GenBank/DDBJ databases">
        <authorList>
            <consortium name="DOE Joint Genome Institute"/>
            <person name="Haridas S."/>
            <person name="Albert R."/>
            <person name="Binder M."/>
            <person name="Bloem J."/>
            <person name="Labutti K."/>
            <person name="Salamov A."/>
            <person name="Andreopoulos B."/>
            <person name="Baker S.E."/>
            <person name="Barry K."/>
            <person name="Bills G."/>
            <person name="Bluhm B.H."/>
            <person name="Cannon C."/>
            <person name="Castanera R."/>
            <person name="Culley D.E."/>
            <person name="Daum C."/>
            <person name="Ezra D."/>
            <person name="Gonzalez J.B."/>
            <person name="Henrissat B."/>
            <person name="Kuo A."/>
            <person name="Liang C."/>
            <person name="Lipzen A."/>
            <person name="Lutzoni F."/>
            <person name="Magnuson J."/>
            <person name="Mondo S."/>
            <person name="Nolan M."/>
            <person name="Ohm R."/>
            <person name="Pangilinan J."/>
            <person name="Park H.-J."/>
            <person name="Ramirez L."/>
            <person name="Alfaro M."/>
            <person name="Sun H."/>
            <person name="Tritt A."/>
            <person name="Yoshinaga Y."/>
            <person name="Zwiers L.-H."/>
            <person name="Turgeon B.G."/>
            <person name="Goodwin S.B."/>
            <person name="Spatafora J.W."/>
            <person name="Crous P.W."/>
            <person name="Grigoriev I.V."/>
        </authorList>
    </citation>
    <scope>NUCLEOTIDE SEQUENCE</scope>
    <source>
        <strain evidence="3">P77</strain>
    </source>
</reference>
<evidence type="ECO:0000256" key="1">
    <source>
        <dbReference type="SAM" id="MobiDB-lite"/>
    </source>
</evidence>
<dbReference type="AlphaFoldDB" id="A0A6A5JYZ7"/>
<keyword evidence="2" id="KW-0472">Membrane</keyword>
<evidence type="ECO:0000256" key="2">
    <source>
        <dbReference type="SAM" id="Phobius"/>
    </source>
</evidence>
<feature type="compositionally biased region" description="Basic and acidic residues" evidence="1">
    <location>
        <begin position="101"/>
        <end position="126"/>
    </location>
</feature>
<accession>A0A6A5JYZ7</accession>
<keyword evidence="2" id="KW-1133">Transmembrane helix</keyword>
<protein>
    <submittedName>
        <fullName evidence="3">Uncharacterized protein</fullName>
    </submittedName>
</protein>
<proteinExistence type="predicted"/>
<feature type="compositionally biased region" description="Basic and acidic residues" evidence="1">
    <location>
        <begin position="135"/>
        <end position="161"/>
    </location>
</feature>
<dbReference type="OrthoDB" id="3686475at2759"/>
<name>A0A6A5JYZ7_9PLEO</name>